<evidence type="ECO:0000313" key="1">
    <source>
        <dbReference type="EMBL" id="KAJ3496710.1"/>
    </source>
</evidence>
<comment type="caution">
    <text evidence="1">The sequence shown here is derived from an EMBL/GenBank/DDBJ whole genome shotgun (WGS) entry which is preliminary data.</text>
</comment>
<name>A0ACC1R125_9HYPO</name>
<dbReference type="Proteomes" id="UP001148737">
    <property type="component" value="Unassembled WGS sequence"/>
</dbReference>
<organism evidence="1 2">
    <name type="scientific">Lecanicillium saksenae</name>
    <dbReference type="NCBI Taxonomy" id="468837"/>
    <lineage>
        <taxon>Eukaryota</taxon>
        <taxon>Fungi</taxon>
        <taxon>Dikarya</taxon>
        <taxon>Ascomycota</taxon>
        <taxon>Pezizomycotina</taxon>
        <taxon>Sordariomycetes</taxon>
        <taxon>Hypocreomycetidae</taxon>
        <taxon>Hypocreales</taxon>
        <taxon>Cordycipitaceae</taxon>
        <taxon>Lecanicillium</taxon>
    </lineage>
</organism>
<reference evidence="1" key="1">
    <citation type="submission" date="2022-07" db="EMBL/GenBank/DDBJ databases">
        <title>Genome Sequence of Lecanicillium saksenae.</title>
        <authorList>
            <person name="Buettner E."/>
        </authorList>
    </citation>
    <scope>NUCLEOTIDE SEQUENCE</scope>
    <source>
        <strain evidence="1">VT-O1</strain>
    </source>
</reference>
<protein>
    <submittedName>
        <fullName evidence="1">Uncharacterized protein</fullName>
    </submittedName>
</protein>
<evidence type="ECO:0000313" key="2">
    <source>
        <dbReference type="Proteomes" id="UP001148737"/>
    </source>
</evidence>
<sequence length="494" mass="56106">MNLSKALRSGSSLSDFWRIEGFSADFYNAFYVTPLAGRRGAQLPPYHLLCILENDEEDRAALIAAAFPSASEKVPARAAIEKLAEDVAARLQDWVGDQDVLSLLDSLTIGSRFHLESKRVLNGPGVWLCPNLELEQRYLTLPRLQQLWSGLSFDFPPTLRFEDLRAVSRLHDSVSTVLLPDGKQAIFKGPVRIIARMYHELRELLRLPSHPNIVSRPRYIVTRKARNKSENVVCGFILPYYSGGSLLDRLKYSQKVGLTGPNLRTKMKWIFQLTSALRHIHCSENGFYSDLRLDNIVLTEQDDIVLIDWEQCGSARRWLHPAAWPERGTSGSETNWATSPINPIHMPGGIFYSSPPLGYFKRFAGATDLERQMMENYSLAKVMWCIFEEQVNEQTISDLVGESGAATPVSLWKGGSIFPHFQKTPRRMRYWIWLCTRTSLEWGEASCRCSGEESHLCGMTGARSQQAQQAGPTLEETWMYLESTFDKRTCTRWS</sequence>
<gene>
    <name evidence="1" type="ORF">NLG97_g2461</name>
</gene>
<dbReference type="EMBL" id="JANAKD010000167">
    <property type="protein sequence ID" value="KAJ3496710.1"/>
    <property type="molecule type" value="Genomic_DNA"/>
</dbReference>
<proteinExistence type="predicted"/>
<keyword evidence="2" id="KW-1185">Reference proteome</keyword>
<accession>A0ACC1R125</accession>